<dbReference type="InterPro" id="IPR009003">
    <property type="entry name" value="Peptidase_S1_PA"/>
</dbReference>
<dbReference type="AlphaFoldDB" id="A0A5D3YFC7"/>
<evidence type="ECO:0000313" key="1">
    <source>
        <dbReference type="EMBL" id="TYP91713.1"/>
    </source>
</evidence>
<dbReference type="Gene3D" id="2.40.10.10">
    <property type="entry name" value="Trypsin-like serine proteases"/>
    <property type="match status" value="2"/>
</dbReference>
<dbReference type="SUPFAM" id="SSF50494">
    <property type="entry name" value="Trypsin-like serine proteases"/>
    <property type="match status" value="1"/>
</dbReference>
<dbReference type="Proteomes" id="UP000324595">
    <property type="component" value="Unassembled WGS sequence"/>
</dbReference>
<dbReference type="PROSITE" id="PS51257">
    <property type="entry name" value="PROKAR_LIPOPROTEIN"/>
    <property type="match status" value="1"/>
</dbReference>
<dbReference type="EMBL" id="VNHY01000005">
    <property type="protein sequence ID" value="TYP91713.1"/>
    <property type="molecule type" value="Genomic_DNA"/>
</dbReference>
<reference evidence="1 2" key="1">
    <citation type="submission" date="2019-07" db="EMBL/GenBank/DDBJ databases">
        <title>Genomic Encyclopedia of Archaeal and Bacterial Type Strains, Phase II (KMG-II): from individual species to whole genera.</title>
        <authorList>
            <person name="Goeker M."/>
        </authorList>
    </citation>
    <scope>NUCLEOTIDE SEQUENCE [LARGE SCALE GENOMIC DNA]</scope>
    <source>
        <strain evidence="1 2">DSM 21935</strain>
    </source>
</reference>
<protein>
    <submittedName>
        <fullName evidence="1">Trypsin-like peptidase domain-containing protein</fullName>
    </submittedName>
</protein>
<name>A0A5D3YFC7_9BACT</name>
<proteinExistence type="predicted"/>
<dbReference type="RefSeq" id="WP_148899855.1">
    <property type="nucleotide sequence ID" value="NZ_VNHY01000005.1"/>
</dbReference>
<accession>A0A5D3YFC7</accession>
<organism evidence="1 2">
    <name type="scientific">Fodinibius salinus</name>
    <dbReference type="NCBI Taxonomy" id="860790"/>
    <lineage>
        <taxon>Bacteria</taxon>
        <taxon>Pseudomonadati</taxon>
        <taxon>Balneolota</taxon>
        <taxon>Balneolia</taxon>
        <taxon>Balneolales</taxon>
        <taxon>Balneolaceae</taxon>
        <taxon>Fodinibius</taxon>
    </lineage>
</organism>
<dbReference type="OrthoDB" id="1523060at2"/>
<dbReference type="InterPro" id="IPR043504">
    <property type="entry name" value="Peptidase_S1_PA_chymotrypsin"/>
</dbReference>
<sequence>MKNVLLLILIGSLATGCSSTSNVSDNVERQAKSKYYTSAFPSQGTSQYLKRAERSILRILSTAHYQNYYFKNPRITLNDIKTNDLSKIADSQVSTENSSAGTAIVLQQNKDRSLLITCSHVVTSPDTTINYFKGDNIITNKYIKSIKIKQQQSDIGFDGQKVNQFNIIASDRFVDLAMLTIQSEKAEFSKASLPFDIGNSRNLQAGSFLYILGFPKGYPMVTRGIVSKFTDTESHLLTSDAIFNPGISGGLVLASKDNYKTLDWVGMARSASVSTERILVPRPDSSKSDTAIKPYTGTPYIVPKKRISYGITQVVPSYFIAEFINDHQKEITKQGFSYSVDVGL</sequence>
<evidence type="ECO:0000313" key="2">
    <source>
        <dbReference type="Proteomes" id="UP000324595"/>
    </source>
</evidence>
<dbReference type="Pfam" id="PF13365">
    <property type="entry name" value="Trypsin_2"/>
    <property type="match status" value="1"/>
</dbReference>
<keyword evidence="2" id="KW-1185">Reference proteome</keyword>
<comment type="caution">
    <text evidence="1">The sequence shown here is derived from an EMBL/GenBank/DDBJ whole genome shotgun (WGS) entry which is preliminary data.</text>
</comment>
<gene>
    <name evidence="1" type="ORF">LX73_2539</name>
</gene>